<keyword evidence="6" id="KW-1185">Reference proteome</keyword>
<dbReference type="GO" id="GO:0045159">
    <property type="term" value="F:myosin II binding"/>
    <property type="evidence" value="ECO:0007669"/>
    <property type="project" value="TreeGrafter"/>
</dbReference>
<dbReference type="GO" id="GO:0005737">
    <property type="term" value="C:cytoplasm"/>
    <property type="evidence" value="ECO:0007669"/>
    <property type="project" value="TreeGrafter"/>
</dbReference>
<feature type="domain" description="Lethal giant larvae (Lgl)-like C-terminal" evidence="4">
    <location>
        <begin position="953"/>
        <end position="1130"/>
    </location>
</feature>
<dbReference type="Pfam" id="PF08596">
    <property type="entry name" value="Lgl_C"/>
    <property type="match status" value="1"/>
</dbReference>
<proteinExistence type="inferred from homology"/>
<feature type="compositionally biased region" description="Polar residues" evidence="3">
    <location>
        <begin position="1145"/>
        <end position="1158"/>
    </location>
</feature>
<dbReference type="InterPro" id="IPR036322">
    <property type="entry name" value="WD40_repeat_dom_sf"/>
</dbReference>
<dbReference type="GO" id="GO:0005886">
    <property type="term" value="C:plasma membrane"/>
    <property type="evidence" value="ECO:0007669"/>
    <property type="project" value="TreeGrafter"/>
</dbReference>
<feature type="region of interest" description="Disordered" evidence="3">
    <location>
        <begin position="1137"/>
        <end position="1185"/>
    </location>
</feature>
<evidence type="ECO:0000256" key="2">
    <source>
        <dbReference type="ARBA" id="ARBA00022483"/>
    </source>
</evidence>
<dbReference type="Proteomes" id="UP001145021">
    <property type="component" value="Unassembled WGS sequence"/>
</dbReference>
<dbReference type="SMART" id="SM00320">
    <property type="entry name" value="WD40"/>
    <property type="match status" value="4"/>
</dbReference>
<dbReference type="GO" id="GO:0019905">
    <property type="term" value="F:syntaxin binding"/>
    <property type="evidence" value="ECO:0007669"/>
    <property type="project" value="TreeGrafter"/>
</dbReference>
<dbReference type="GO" id="GO:0006893">
    <property type="term" value="P:Golgi to plasma membrane transport"/>
    <property type="evidence" value="ECO:0007669"/>
    <property type="project" value="TreeGrafter"/>
</dbReference>
<evidence type="ECO:0000313" key="5">
    <source>
        <dbReference type="EMBL" id="KAJ1644495.1"/>
    </source>
</evidence>
<protein>
    <submittedName>
        <fullName evidence="5">Lethal(2) giant larvae sro7</fullName>
    </submittedName>
</protein>
<dbReference type="EMBL" id="JANBOH010000161">
    <property type="protein sequence ID" value="KAJ1644495.1"/>
    <property type="molecule type" value="Genomic_DNA"/>
</dbReference>
<dbReference type="AlphaFoldDB" id="A0A9W8CJ67"/>
<comment type="similarity">
    <text evidence="1">Belongs to the WD repeat L(2)GL family.</text>
</comment>
<evidence type="ECO:0000259" key="4">
    <source>
        <dbReference type="Pfam" id="PF08596"/>
    </source>
</evidence>
<dbReference type="PANTHER" id="PTHR10241:SF25">
    <property type="entry name" value="TOMOSYN, ISOFORM C"/>
    <property type="match status" value="1"/>
</dbReference>
<name>A0A9W8CJ67_9FUNG</name>
<evidence type="ECO:0000256" key="3">
    <source>
        <dbReference type="SAM" id="MobiDB-lite"/>
    </source>
</evidence>
<dbReference type="Gene3D" id="2.130.10.10">
    <property type="entry name" value="YVTN repeat-like/Quinoprotein amine dehydrogenase"/>
    <property type="match status" value="1"/>
</dbReference>
<dbReference type="GO" id="GO:0006887">
    <property type="term" value="P:exocytosis"/>
    <property type="evidence" value="ECO:0007669"/>
    <property type="project" value="UniProtKB-KW"/>
</dbReference>
<keyword evidence="2" id="KW-0268">Exocytosis</keyword>
<evidence type="ECO:0000313" key="6">
    <source>
        <dbReference type="Proteomes" id="UP001145021"/>
    </source>
</evidence>
<sequence length="1243" mass="135349">MRNVANTGNSDVVSSFIEETTLSQSQMLSLVEDRFVDATADATAIAFDPIQGTLAVGFATGQICLYTYNRTSAKYSISTTSINFLQFIPAKAVLAVIDDQGMLRVFDTHKMKYCFSYAVPSPPTCVSFIPGTSWLLIGTHSGRVYFVDLLEGRKSDFSIGCRVKPIGPAVTVEPHPMETEKILIGYASGTCVVCDIGKASVSEKDMVLSSYVFDSHPEEFGRCFRLACAGWSPAGDMIVSSFENGVFCIFNTGSGAEIAPVVARTIYHDSVLPDNKPYNQISAEDLDNSTACLGQVRWCTSTQSNRTFLVLTSGPSIVEQKMIHIFRTHGDVSVGSTKLKGSSDIYALEHLELKSPIIALCTMPAESPWKGGNDDVQVLLALIGCPATVQALELSEELRLAVTQRRLPGDMQWCQKPMAFTICQARGKIDKRICRLLDRSLVPLPSLLLKPHGYHRIANSCPEQLGLQQQQQQSSKISQVVCAADIGGIISLWCARDGAFSRCIGLGADLDRLSQLLGIRGKACAIDWYASNGLIVVSMDSGESLFFVVSQDSAVPLAKNKAFCKEISRLSAEYYKNPPPAPCDTSINNVYAGGPDHLAQRGSRVQSTQIGCAPSKRLSMNMRDRAASLNEGNFIRRSSKRLSASIGSVFRRGQTHDRAHGSDIRMASSHKHQSRFSRQMPVDADIWKRRLLATNKELSEKIYGLDLDANERQQVIFNIKQHGDKIPVPQCTRVDSGALACVEDGSSRISLDQQLPHDKEQLCVVAPFMMARFFYREIIDTVFGHDGIVAIIYKGGVVVVVDCVKQEVVLADNINQTPSEMHATASSIFSGAGGISKDALNTPSSLCQEITCASFVLMRPLREDQGYHQQHGREAGACSQQNSEPGLQEFLLVGTSAGLVLRYPVEGEADPPDIVASLDAFCPIVHLSAVDISECTWPLGIGQQTQSFSDRNSRFVIVGSSSAIYVLSDKSYEQVAKYDAAELHSNSTFVAAGVLQLDSGWQGVAAIDTKAAIALLSLPSLAKVKNVALASARGKIKSASDIQISKSGYITLLTSDGSLLQARICQSTDRGGGNSLEMANVDFSNQKNDACFFNASLHPPAQPLRKGITSWLFGRSSNAAPDIDAFLGASFRDLLRKGTDGERPSQAQPSSAQANVSEGQHRENAKEHPIYQQRREDSRRMPGDNIDMGAFSEMRGKAERRGQKLQEVQDSVDRAQVASENYLASIRAYNAKQEKKNKLFGLF</sequence>
<feature type="compositionally biased region" description="Basic and acidic residues" evidence="3">
    <location>
        <begin position="1159"/>
        <end position="1182"/>
    </location>
</feature>
<comment type="caution">
    <text evidence="5">The sequence shown here is derived from an EMBL/GenBank/DDBJ whole genome shotgun (WGS) entry which is preliminary data.</text>
</comment>
<evidence type="ECO:0000256" key="1">
    <source>
        <dbReference type="ARBA" id="ARBA00008070"/>
    </source>
</evidence>
<dbReference type="InterPro" id="IPR001680">
    <property type="entry name" value="WD40_rpt"/>
</dbReference>
<dbReference type="GO" id="GO:0005096">
    <property type="term" value="F:GTPase activator activity"/>
    <property type="evidence" value="ECO:0007669"/>
    <property type="project" value="TreeGrafter"/>
</dbReference>
<dbReference type="InterPro" id="IPR015943">
    <property type="entry name" value="WD40/YVTN_repeat-like_dom_sf"/>
</dbReference>
<dbReference type="SUPFAM" id="SSF50978">
    <property type="entry name" value="WD40 repeat-like"/>
    <property type="match status" value="1"/>
</dbReference>
<gene>
    <name evidence="5" type="primary">SRO7</name>
    <name evidence="5" type="ORF">LPJ64_003833</name>
</gene>
<accession>A0A9W8CJ67</accession>
<reference evidence="5" key="1">
    <citation type="submission" date="2022-07" db="EMBL/GenBank/DDBJ databases">
        <title>Phylogenomic reconstructions and comparative analyses of Kickxellomycotina fungi.</title>
        <authorList>
            <person name="Reynolds N.K."/>
            <person name="Stajich J.E."/>
            <person name="Barry K."/>
            <person name="Grigoriev I.V."/>
            <person name="Crous P."/>
            <person name="Smith M.E."/>
        </authorList>
    </citation>
    <scope>NUCLEOTIDE SEQUENCE</scope>
    <source>
        <strain evidence="5">NBRC 105413</strain>
    </source>
</reference>
<dbReference type="InterPro" id="IPR013905">
    <property type="entry name" value="Lgl_C_dom"/>
</dbReference>
<organism evidence="5 6">
    <name type="scientific">Coemansia asiatica</name>
    <dbReference type="NCBI Taxonomy" id="1052880"/>
    <lineage>
        <taxon>Eukaryota</taxon>
        <taxon>Fungi</taxon>
        <taxon>Fungi incertae sedis</taxon>
        <taxon>Zoopagomycota</taxon>
        <taxon>Kickxellomycotina</taxon>
        <taxon>Kickxellomycetes</taxon>
        <taxon>Kickxellales</taxon>
        <taxon>Kickxellaceae</taxon>
        <taxon>Coemansia</taxon>
    </lineage>
</organism>
<dbReference type="PANTHER" id="PTHR10241">
    <property type="entry name" value="LETHAL 2 GIANT LARVAE PROTEIN"/>
    <property type="match status" value="1"/>
</dbReference>